<keyword evidence="2" id="KW-1003">Cell membrane</keyword>
<evidence type="ECO:0000256" key="3">
    <source>
        <dbReference type="SAM" id="Phobius"/>
    </source>
</evidence>
<feature type="transmembrane region" description="Helical" evidence="3">
    <location>
        <begin position="123"/>
        <end position="146"/>
    </location>
</feature>
<feature type="transmembrane region" description="Helical" evidence="3">
    <location>
        <begin position="384"/>
        <end position="404"/>
    </location>
</feature>
<dbReference type="EMBL" id="QRZF01000024">
    <property type="protein sequence ID" value="RGV48276.1"/>
    <property type="molecule type" value="Genomic_DNA"/>
</dbReference>
<keyword evidence="3" id="KW-0812">Transmembrane</keyword>
<feature type="transmembrane region" description="Helical" evidence="3">
    <location>
        <begin position="329"/>
        <end position="346"/>
    </location>
</feature>
<proteinExistence type="predicted"/>
<keyword evidence="3" id="KW-0472">Membrane</keyword>
<dbReference type="InterPro" id="IPR050375">
    <property type="entry name" value="MFS_TsgA-like"/>
</dbReference>
<reference evidence="4 5" key="1">
    <citation type="submission" date="2018-08" db="EMBL/GenBank/DDBJ databases">
        <title>A genome reference for cultivated species of the human gut microbiota.</title>
        <authorList>
            <person name="Zou Y."/>
            <person name="Xue W."/>
            <person name="Luo G."/>
        </authorList>
    </citation>
    <scope>NUCLEOTIDE SEQUENCE [LARGE SCALE GENOMIC DNA]</scope>
    <source>
        <strain evidence="4 5">AF14-32</strain>
    </source>
</reference>
<feature type="transmembrane region" description="Helical" evidence="3">
    <location>
        <begin position="352"/>
        <end position="372"/>
    </location>
</feature>
<dbReference type="SUPFAM" id="SSF103473">
    <property type="entry name" value="MFS general substrate transporter"/>
    <property type="match status" value="1"/>
</dbReference>
<evidence type="ECO:0000313" key="5">
    <source>
        <dbReference type="Proteomes" id="UP000283850"/>
    </source>
</evidence>
<evidence type="ECO:0000256" key="1">
    <source>
        <dbReference type="ARBA" id="ARBA00004429"/>
    </source>
</evidence>
<gene>
    <name evidence="4" type="ORF">DWW10_22710</name>
</gene>
<dbReference type="Gene3D" id="1.20.1250.20">
    <property type="entry name" value="MFS general substrate transporter like domains"/>
    <property type="match status" value="2"/>
</dbReference>
<feature type="transmembrane region" description="Helical" evidence="3">
    <location>
        <begin position="200"/>
        <end position="219"/>
    </location>
</feature>
<feature type="transmembrane region" description="Helical" evidence="3">
    <location>
        <begin position="52"/>
        <end position="72"/>
    </location>
</feature>
<feature type="transmembrane region" description="Helical" evidence="3">
    <location>
        <begin position="240"/>
        <end position="260"/>
    </location>
</feature>
<comment type="subcellular location">
    <subcellularLocation>
        <location evidence="1">Cell inner membrane</location>
        <topology evidence="1">Multi-pass membrane protein</topology>
    </subcellularLocation>
</comment>
<accession>A0A412XSW2</accession>
<protein>
    <submittedName>
        <fullName evidence="4">MFS transporter</fullName>
    </submittedName>
</protein>
<keyword evidence="3" id="KW-1133">Transmembrane helix</keyword>
<dbReference type="RefSeq" id="WP_022391783.1">
    <property type="nucleotide sequence ID" value="NZ_QRZF01000024.1"/>
</dbReference>
<sequence>MSQQQKQVNYLAPFITLVILFFFVGFLTTANGQFQGPLKAVFLSNAGDLKNTFATLISFAWFMAYPLTGGIGSSWVTKYGYKRTLIQAILILIAGLGIFWLSSLYTIEFPDSHFTISSAIIPWGYVIFLLGSYVVGAGATILQVVINPYLTACDVKNTQPVQRLNIGGSANSVGTTLAPFFVTGIVFGGLSMEEVNISQIQVSFLGLMVVFAVVTLILTRMKLPDIKGTKAESGEKLEKSVWSFSHLTMGVLGIFFYVGVEVCVGANINLYAIELQNAGRQFLFFGMDSLTIGGVNFAIPALMATLYWGGMLIGRLISSSLNSIPPQTQLAVAAIFAALSTVGAIVTDNPWLLVAVGFFHSVMWGSIFTLAISRLGKYTSVASGTIMIGVIGGSLLPLFQGMFADAMGGMWRWTWFIVVIGELYILYYALLGSKVKQAAD</sequence>
<feature type="transmembrane region" description="Helical" evidence="3">
    <location>
        <begin position="166"/>
        <end position="188"/>
    </location>
</feature>
<dbReference type="GO" id="GO:0005886">
    <property type="term" value="C:plasma membrane"/>
    <property type="evidence" value="ECO:0007669"/>
    <property type="project" value="UniProtKB-SubCell"/>
</dbReference>
<feature type="transmembrane region" description="Helical" evidence="3">
    <location>
        <begin position="297"/>
        <end position="317"/>
    </location>
</feature>
<comment type="caution">
    <text evidence="4">The sequence shown here is derived from an EMBL/GenBank/DDBJ whole genome shotgun (WGS) entry which is preliminary data.</text>
</comment>
<dbReference type="PANTHER" id="PTHR43702">
    <property type="entry name" value="L-FUCOSE-PROTON SYMPORTER"/>
    <property type="match status" value="1"/>
</dbReference>
<feature type="transmembrane region" description="Helical" evidence="3">
    <location>
        <begin position="12"/>
        <end position="32"/>
    </location>
</feature>
<evidence type="ECO:0000256" key="2">
    <source>
        <dbReference type="ARBA" id="ARBA00022475"/>
    </source>
</evidence>
<dbReference type="AlphaFoldDB" id="A0A412XSW2"/>
<name>A0A412XSW2_9BACE</name>
<evidence type="ECO:0000313" key="4">
    <source>
        <dbReference type="EMBL" id="RGV48276.1"/>
    </source>
</evidence>
<dbReference type="PANTHER" id="PTHR43702:SF3">
    <property type="entry name" value="PROTEIN TSGA"/>
    <property type="match status" value="1"/>
</dbReference>
<feature type="transmembrane region" description="Helical" evidence="3">
    <location>
        <begin position="84"/>
        <end position="103"/>
    </location>
</feature>
<feature type="transmembrane region" description="Helical" evidence="3">
    <location>
        <begin position="410"/>
        <end position="430"/>
    </location>
</feature>
<dbReference type="Proteomes" id="UP000283850">
    <property type="component" value="Unassembled WGS sequence"/>
</dbReference>
<dbReference type="InterPro" id="IPR036259">
    <property type="entry name" value="MFS_trans_sf"/>
</dbReference>
<organism evidence="4 5">
    <name type="scientific">Bacteroides intestinalis</name>
    <dbReference type="NCBI Taxonomy" id="329854"/>
    <lineage>
        <taxon>Bacteria</taxon>
        <taxon>Pseudomonadati</taxon>
        <taxon>Bacteroidota</taxon>
        <taxon>Bacteroidia</taxon>
        <taxon>Bacteroidales</taxon>
        <taxon>Bacteroidaceae</taxon>
        <taxon>Bacteroides</taxon>
    </lineage>
</organism>